<proteinExistence type="predicted"/>
<organism evidence="3">
    <name type="scientific">Accumulibacter regalis</name>
    <dbReference type="NCBI Taxonomy" id="522306"/>
    <lineage>
        <taxon>Bacteria</taxon>
        <taxon>Pseudomonadati</taxon>
        <taxon>Pseudomonadota</taxon>
        <taxon>Betaproteobacteria</taxon>
        <taxon>Candidatus Accumulibacter</taxon>
    </lineage>
</organism>
<evidence type="ECO:0000259" key="2">
    <source>
        <dbReference type="Pfam" id="PF09906"/>
    </source>
</evidence>
<dbReference type="OrthoDB" id="266279at2"/>
<dbReference type="Gene3D" id="2.60.120.380">
    <property type="match status" value="1"/>
</dbReference>
<dbReference type="Pfam" id="PF09906">
    <property type="entry name" value="DUF2135"/>
    <property type="match status" value="1"/>
</dbReference>
<feature type="domain" description="DUF2135" evidence="2">
    <location>
        <begin position="204"/>
        <end position="262"/>
    </location>
</feature>
<dbReference type="InterPro" id="IPR019220">
    <property type="entry name" value="DUF2135"/>
</dbReference>
<feature type="chain" id="PRO_5002983677" description="DUF2135 domain-containing protein" evidence="1">
    <location>
        <begin position="24"/>
        <end position="277"/>
    </location>
</feature>
<accession>C7RMG3</accession>
<dbReference type="STRING" id="522306.CAP2UW1_3996"/>
<keyword evidence="1" id="KW-0732">Signal</keyword>
<gene>
    <name evidence="3" type="ordered locus">CAP2UW1_3996</name>
</gene>
<feature type="signal peptide" evidence="1">
    <location>
        <begin position="1"/>
        <end position="23"/>
    </location>
</feature>
<reference evidence="3" key="1">
    <citation type="submission" date="2009-08" db="EMBL/GenBank/DDBJ databases">
        <authorList>
            <consortium name="US DOE Joint Genome Institute"/>
            <person name="Lucas S."/>
            <person name="Copeland A."/>
            <person name="Lapidus A."/>
            <person name="Glavina del Rio T."/>
            <person name="Dalin E."/>
            <person name="Tice H."/>
            <person name="Bruce D."/>
            <person name="Barry K."/>
            <person name="Pitluck S."/>
            <person name="Lowry S."/>
            <person name="Larimer F."/>
            <person name="Land M."/>
            <person name="Hauser L."/>
            <person name="Kyrpides N."/>
            <person name="Ivanova N."/>
            <person name="McMahon K.D."/>
            <person name="Hugenholtz P."/>
        </authorList>
    </citation>
    <scope>NUCLEOTIDE SEQUENCE</scope>
    <source>
        <strain evidence="3">UW-1</strain>
    </source>
</reference>
<dbReference type="KEGG" id="app:CAP2UW1_3996"/>
<sequence precursor="true">MSRLALPLLLALCALLAAAAAPAQVMLDAPRGGWRHSGGEPAQHMQDVNYPASRVNAGSTRSGEDGGELGAAIRGRIAGATAAKRKQPHLLVVNGVAMPLSVNPDGSFARPYAFPPGANSVEVRTPDRKLGRRVNFYDANPARQRVGLRIVLSWDSDMTDIDLHVISPDGQHVFFAERLGRNGGALDVDVTGGYGPEIYAIPSPPHGNWQVYVNYFGGGMSGMSGMGGDGQQEGQEITIAQVAIITREGTPDEKLQVFRVPLRRPGELTLVKSFVYP</sequence>
<dbReference type="EMBL" id="CP001715">
    <property type="protein sequence ID" value="ACV37241.1"/>
    <property type="molecule type" value="Genomic_DNA"/>
</dbReference>
<protein>
    <recommendedName>
        <fullName evidence="2">DUF2135 domain-containing protein</fullName>
    </recommendedName>
</protein>
<dbReference type="eggNOG" id="COG4676">
    <property type="taxonomic scope" value="Bacteria"/>
</dbReference>
<name>C7RMG3_ACCRE</name>
<reference evidence="3" key="2">
    <citation type="submission" date="2009-09" db="EMBL/GenBank/DDBJ databases">
        <title>Complete sequence of chromosome of Candidatus Accumulibacter phosphatis clade IIA str. UW-1.</title>
        <authorList>
            <consortium name="US DOE Joint Genome Institute"/>
            <person name="Martin H.G."/>
            <person name="Ivanova N."/>
            <person name="Kunin V."/>
            <person name="Warnecke F."/>
            <person name="Barry K."/>
            <person name="He S."/>
            <person name="Salamov A."/>
            <person name="Szeto E."/>
            <person name="Dalin E."/>
            <person name="Pangilinan J.L."/>
            <person name="Lapidus A."/>
            <person name="Lowry S."/>
            <person name="Kyrpides N.C."/>
            <person name="McMahon K.D."/>
            <person name="Hugenholtz P."/>
        </authorList>
    </citation>
    <scope>NUCLEOTIDE SEQUENCE [LARGE SCALE GENOMIC DNA]</scope>
    <source>
        <strain evidence="3">UW-1</strain>
    </source>
</reference>
<evidence type="ECO:0000313" key="3">
    <source>
        <dbReference type="EMBL" id="ACV37241.1"/>
    </source>
</evidence>
<dbReference type="HOGENOM" id="CLU_081783_0_0_4"/>
<dbReference type="AlphaFoldDB" id="C7RMG3"/>
<evidence type="ECO:0000256" key="1">
    <source>
        <dbReference type="SAM" id="SignalP"/>
    </source>
</evidence>